<dbReference type="InterPro" id="IPR011990">
    <property type="entry name" value="TPR-like_helical_dom_sf"/>
</dbReference>
<evidence type="ECO:0008006" key="3">
    <source>
        <dbReference type="Google" id="ProtNLM"/>
    </source>
</evidence>
<gene>
    <name evidence="1" type="ORF">CGZ75_12075</name>
</gene>
<proteinExistence type="predicted"/>
<dbReference type="Gene3D" id="1.25.40.10">
    <property type="entry name" value="Tetratricopeptide repeat domain"/>
    <property type="match status" value="1"/>
</dbReference>
<dbReference type="RefSeq" id="WP_089524380.1">
    <property type="nucleotide sequence ID" value="NZ_NMUQ01000001.1"/>
</dbReference>
<keyword evidence="2" id="KW-1185">Reference proteome</keyword>
<accession>A0A229P5X1</accession>
<protein>
    <recommendedName>
        <fullName evidence="3">DUF2225 domain-containing protein</fullName>
    </recommendedName>
</protein>
<dbReference type="Pfam" id="PF09986">
    <property type="entry name" value="DUF2225"/>
    <property type="match status" value="1"/>
</dbReference>
<dbReference type="SUPFAM" id="SSF48452">
    <property type="entry name" value="TPR-like"/>
    <property type="match status" value="1"/>
</dbReference>
<comment type="caution">
    <text evidence="1">The sequence shown here is derived from an EMBL/GenBank/DDBJ whole genome shotgun (WGS) entry which is preliminary data.</text>
</comment>
<evidence type="ECO:0000313" key="2">
    <source>
        <dbReference type="Proteomes" id="UP000215145"/>
    </source>
</evidence>
<dbReference type="OrthoDB" id="9780343at2"/>
<sequence length="238" mass="28029">MEPLYETEITCPYCDMSFLTSRVRSSFKRAKAVDSDFCGYYKAEVNPDFYVVRVCPQCGFSTTENSAQSLRPDQKQTYFRLIGTTWKPRHYAGSRTREQALECYKLALMSAQAIGDKERLIAGMLHHLAWLYRYGREETQERRFLRHALDAYQSVFENEHVDNDAKLMYLIGELHRRLDEPREAVRWFSRVVQDRSIIDTAMIQASRRQWQLIREQAQEVPEWMMDSEGNGSAHLNLY</sequence>
<name>A0A229P5X1_9BACL</name>
<reference evidence="1 2" key="1">
    <citation type="submission" date="2017-07" db="EMBL/GenBank/DDBJ databases">
        <title>Paenibacillus herberti R33 genome sequencing and assembly.</title>
        <authorList>
            <person name="Su W."/>
        </authorList>
    </citation>
    <scope>NUCLEOTIDE SEQUENCE [LARGE SCALE GENOMIC DNA]</scope>
    <source>
        <strain evidence="1 2">R33</strain>
    </source>
</reference>
<dbReference type="AlphaFoldDB" id="A0A229P5X1"/>
<evidence type="ECO:0000313" key="1">
    <source>
        <dbReference type="EMBL" id="OXM17305.1"/>
    </source>
</evidence>
<organism evidence="1 2">
    <name type="scientific">Paenibacillus herberti</name>
    <dbReference type="NCBI Taxonomy" id="1619309"/>
    <lineage>
        <taxon>Bacteria</taxon>
        <taxon>Bacillati</taxon>
        <taxon>Bacillota</taxon>
        <taxon>Bacilli</taxon>
        <taxon>Bacillales</taxon>
        <taxon>Paenibacillaceae</taxon>
        <taxon>Paenibacillus</taxon>
    </lineage>
</organism>
<dbReference type="InterPro" id="IPR018708">
    <property type="entry name" value="DUF2225"/>
</dbReference>
<dbReference type="Proteomes" id="UP000215145">
    <property type="component" value="Unassembled WGS sequence"/>
</dbReference>
<dbReference type="EMBL" id="NMUQ01000001">
    <property type="protein sequence ID" value="OXM17305.1"/>
    <property type="molecule type" value="Genomic_DNA"/>
</dbReference>